<protein>
    <submittedName>
        <fullName evidence="1">FAD-dependent thymidylate synthase</fullName>
    </submittedName>
</protein>
<organism evidence="1">
    <name type="scientific">Caldimicrobium thiodismutans</name>
    <dbReference type="NCBI Taxonomy" id="1653476"/>
    <lineage>
        <taxon>Bacteria</taxon>
        <taxon>Pseudomonadati</taxon>
        <taxon>Thermodesulfobacteriota</taxon>
        <taxon>Thermodesulfobacteria</taxon>
        <taxon>Thermodesulfobacteriales</taxon>
        <taxon>Thermodesulfobacteriaceae</taxon>
        <taxon>Caldimicrobium</taxon>
    </lineage>
</organism>
<dbReference type="GO" id="GO:0050660">
    <property type="term" value="F:flavin adenine dinucleotide binding"/>
    <property type="evidence" value="ECO:0007669"/>
    <property type="project" value="InterPro"/>
</dbReference>
<evidence type="ECO:0000313" key="1">
    <source>
        <dbReference type="EMBL" id="HGV55546.1"/>
    </source>
</evidence>
<dbReference type="CDD" id="cd20175">
    <property type="entry name" value="ThyX"/>
    <property type="match status" value="1"/>
</dbReference>
<dbReference type="PROSITE" id="PS51331">
    <property type="entry name" value="THYX"/>
    <property type="match status" value="1"/>
</dbReference>
<dbReference type="Pfam" id="PF02511">
    <property type="entry name" value="Thy1"/>
    <property type="match status" value="1"/>
</dbReference>
<proteinExistence type="predicted"/>
<dbReference type="GO" id="GO:0050797">
    <property type="term" value="F:thymidylate synthase (FAD) activity"/>
    <property type="evidence" value="ECO:0007669"/>
    <property type="project" value="InterPro"/>
</dbReference>
<dbReference type="GO" id="GO:0004799">
    <property type="term" value="F:thymidylate synthase activity"/>
    <property type="evidence" value="ECO:0007669"/>
    <property type="project" value="TreeGrafter"/>
</dbReference>
<dbReference type="PANTHER" id="PTHR34934">
    <property type="entry name" value="FLAVIN-DEPENDENT THYMIDYLATE SYNTHASE"/>
    <property type="match status" value="1"/>
</dbReference>
<dbReference type="SUPFAM" id="SSF69796">
    <property type="entry name" value="Thymidylate synthase-complementing protein Thy1"/>
    <property type="match status" value="1"/>
</dbReference>
<dbReference type="Gene3D" id="3.30.1360.170">
    <property type="match status" value="1"/>
</dbReference>
<reference evidence="1" key="1">
    <citation type="journal article" date="2020" name="mSystems">
        <title>Genome- and Community-Level Interaction Insights into Carbon Utilization and Element Cycling Functions of Hydrothermarchaeota in Hydrothermal Sediment.</title>
        <authorList>
            <person name="Zhou Z."/>
            <person name="Liu Y."/>
            <person name="Xu W."/>
            <person name="Pan J."/>
            <person name="Luo Z.H."/>
            <person name="Li M."/>
        </authorList>
    </citation>
    <scope>NUCLEOTIDE SEQUENCE [LARGE SCALE GENOMIC DNA]</scope>
    <source>
        <strain evidence="1">SpSt-605</strain>
    </source>
</reference>
<dbReference type="InterPro" id="IPR036098">
    <property type="entry name" value="Thymidylate_synthase_ThyX_sf"/>
</dbReference>
<name>A0A832GNI0_9BACT</name>
<gene>
    <name evidence="1" type="ORF">ENT73_05620</name>
</gene>
<accession>A0A832GNI0</accession>
<dbReference type="GO" id="GO:0006231">
    <property type="term" value="P:dTMP biosynthetic process"/>
    <property type="evidence" value="ECO:0007669"/>
    <property type="project" value="InterPro"/>
</dbReference>
<sequence>MKLEELRKKQKELAGLLWERLDSEGLRENIVFSYLGARICYAESHPLKLFEEEKFKDPDKFRSFLMHLKRAGHFSVFAHTPILINVEGLSAEEKFLLACTFFKVFWSVDGNLALFNLRHLAETLEEREFFQLLSVEPALEGIEVLVAKNYQTLYQGRLKDIPPELLQESESLFAEPEIIILRSYRAFPFGWIGVLAHNYSRIFSHQFVRHTWLNFNQRSHRYTKVDRFVVPGAFKEKERMLYEELISKGLQVYQELCRNIKKESARFVVPQGVATTVLATGPHLVWQDFVQKRAIPQAQEEIRDLAKFLKETILS</sequence>
<dbReference type="GO" id="GO:0070402">
    <property type="term" value="F:NADPH binding"/>
    <property type="evidence" value="ECO:0007669"/>
    <property type="project" value="TreeGrafter"/>
</dbReference>
<dbReference type="InterPro" id="IPR003669">
    <property type="entry name" value="Thymidylate_synthase_ThyX"/>
</dbReference>
<comment type="caution">
    <text evidence="1">The sequence shown here is derived from an EMBL/GenBank/DDBJ whole genome shotgun (WGS) entry which is preliminary data.</text>
</comment>
<dbReference type="PANTHER" id="PTHR34934:SF1">
    <property type="entry name" value="FLAVIN-DEPENDENT THYMIDYLATE SYNTHASE"/>
    <property type="match status" value="1"/>
</dbReference>
<dbReference type="EMBL" id="DSZU01000098">
    <property type="protein sequence ID" value="HGV55546.1"/>
    <property type="molecule type" value="Genomic_DNA"/>
</dbReference>
<dbReference type="AlphaFoldDB" id="A0A832GNI0"/>